<evidence type="ECO:0000313" key="5">
    <source>
        <dbReference type="Proteomes" id="UP001161325"/>
    </source>
</evidence>
<dbReference type="PANTHER" id="PTHR31088">
    <property type="entry name" value="MEMBRANE-ASSOCIATED PROTEIN VIPP1, CHLOROPLASTIC"/>
    <property type="match status" value="1"/>
</dbReference>
<reference evidence="4" key="1">
    <citation type="submission" date="2022-08" db="EMBL/GenBank/DDBJ databases">
        <title>Draft genome sequencing of Roseisolibacter agri AW1220.</title>
        <authorList>
            <person name="Tobiishi Y."/>
            <person name="Tonouchi A."/>
        </authorList>
    </citation>
    <scope>NUCLEOTIDE SEQUENCE</scope>
    <source>
        <strain evidence="4">AW1220</strain>
    </source>
</reference>
<feature type="region of interest" description="Disordered" evidence="3">
    <location>
        <begin position="238"/>
        <end position="308"/>
    </location>
</feature>
<comment type="similarity">
    <text evidence="1">Belongs to the PspA/Vipp/IM30 family.</text>
</comment>
<dbReference type="AlphaFoldDB" id="A0AA37Q4E1"/>
<keyword evidence="2" id="KW-0175">Coiled coil</keyword>
<sequence>MGIFDRFSRLVRSNINDLISSAEDPEKMLNTLITDMNDQLIKAKQQVAVAIADERKLRDQFEKERQQAAEWESKAELAVRSDRDDLARQALLRQQEYAERTEAYFSEWQAQLAQTEQLKVQLRDLADKIEEAKRKRNLLLAKQRRAEAQRRIQQTMSSLSEKSAFEAFARMEEKIETNVRMIAAEATLDSEFQGDKLESEFKQLARGAVGSDADTRLLALKQKMGMLPASSASADRQLAAGAGNATARPALSAGSQSAPNGAPVPPMNAQQQGGPQQGGAPAPGQPNQTTEAELLAEFEELSHGRPKG</sequence>
<dbReference type="PANTHER" id="PTHR31088:SF6">
    <property type="entry name" value="PHAGE SHOCK PROTEIN A"/>
    <property type="match status" value="1"/>
</dbReference>
<evidence type="ECO:0000313" key="4">
    <source>
        <dbReference type="EMBL" id="GLC26124.1"/>
    </source>
</evidence>
<organism evidence="4 5">
    <name type="scientific">Roseisolibacter agri</name>
    <dbReference type="NCBI Taxonomy" id="2014610"/>
    <lineage>
        <taxon>Bacteria</taxon>
        <taxon>Pseudomonadati</taxon>
        <taxon>Gemmatimonadota</taxon>
        <taxon>Gemmatimonadia</taxon>
        <taxon>Gemmatimonadales</taxon>
        <taxon>Gemmatimonadaceae</taxon>
        <taxon>Roseisolibacter</taxon>
    </lineage>
</organism>
<name>A0AA37Q4E1_9BACT</name>
<proteinExistence type="inferred from homology"/>
<keyword evidence="5" id="KW-1185">Reference proteome</keyword>
<dbReference type="EMBL" id="BRXS01000004">
    <property type="protein sequence ID" value="GLC26124.1"/>
    <property type="molecule type" value="Genomic_DNA"/>
</dbReference>
<evidence type="ECO:0000256" key="1">
    <source>
        <dbReference type="ARBA" id="ARBA00043985"/>
    </source>
</evidence>
<comment type="caution">
    <text evidence="4">The sequence shown here is derived from an EMBL/GenBank/DDBJ whole genome shotgun (WGS) entry which is preliminary data.</text>
</comment>
<evidence type="ECO:0000256" key="3">
    <source>
        <dbReference type="SAM" id="MobiDB-lite"/>
    </source>
</evidence>
<dbReference type="RefSeq" id="WP_284350592.1">
    <property type="nucleotide sequence ID" value="NZ_BRXS01000004.1"/>
</dbReference>
<evidence type="ECO:0000256" key="2">
    <source>
        <dbReference type="SAM" id="Coils"/>
    </source>
</evidence>
<dbReference type="Proteomes" id="UP001161325">
    <property type="component" value="Unassembled WGS sequence"/>
</dbReference>
<gene>
    <name evidence="4" type="ORF">rosag_26370</name>
</gene>
<dbReference type="InterPro" id="IPR007157">
    <property type="entry name" value="PspA_VIPP1"/>
</dbReference>
<feature type="compositionally biased region" description="Low complexity" evidence="3">
    <location>
        <begin position="267"/>
        <end position="293"/>
    </location>
</feature>
<feature type="compositionally biased region" description="Low complexity" evidence="3">
    <location>
        <begin position="239"/>
        <end position="250"/>
    </location>
</feature>
<dbReference type="Pfam" id="PF04012">
    <property type="entry name" value="PspA_IM30"/>
    <property type="match status" value="1"/>
</dbReference>
<feature type="coiled-coil region" evidence="2">
    <location>
        <begin position="112"/>
        <end position="149"/>
    </location>
</feature>
<protein>
    <submittedName>
        <fullName evidence="4">Membrane protein</fullName>
    </submittedName>
</protein>
<accession>A0AA37Q4E1</accession>